<feature type="region of interest" description="Disordered" evidence="1">
    <location>
        <begin position="39"/>
        <end position="64"/>
    </location>
</feature>
<sequence>MMVSAKSVTMLMVVMIVLMGMENILVQANRPLCELSGGCELSPSPPEDTPISPSPSESLFGVTPADVSPLTLQDFHLTEDSLSSEDEDESPLDVNPDRHRRRKKKKHHRHAPAPAPSEDTPISPSSFEDLFGVTSDVSPLSLQDFHLTEDSLYLEDESPLDVNPDRHRRRKKKKHHRHAPAPAPSEDTPISPSSLEDLFGVTQNVSPLTLQDFHLTGDSLSSEDESPFDVNPERKRKKKKKKHHRHAPAPAPSKLDLSLNSVSHSPESPETPKPETPKSEGNTFFCMFGCSMNQCFHLGKDPKDVDRFDSCVVNCLETCNKKK</sequence>
<reference evidence="3" key="1">
    <citation type="submission" date="2020-01" db="EMBL/GenBank/DDBJ databases">
        <authorList>
            <person name="Mishra B."/>
        </authorList>
    </citation>
    <scope>NUCLEOTIDE SEQUENCE [LARGE SCALE GENOMIC DNA]</scope>
</reference>
<dbReference type="EMBL" id="CACVBM020001751">
    <property type="protein sequence ID" value="CAA7059006.1"/>
    <property type="molecule type" value="Genomic_DNA"/>
</dbReference>
<feature type="compositionally biased region" description="Basic residues" evidence="1">
    <location>
        <begin position="98"/>
        <end position="111"/>
    </location>
</feature>
<keyword evidence="4" id="KW-1185">Reference proteome</keyword>
<proteinExistence type="predicted"/>
<gene>
    <name evidence="3" type="ORF">MERR_LOCUS46242</name>
</gene>
<protein>
    <recommendedName>
        <fullName evidence="5">FLZ-type domain-containing protein</fullName>
    </recommendedName>
</protein>
<evidence type="ECO:0008006" key="5">
    <source>
        <dbReference type="Google" id="ProtNLM"/>
    </source>
</evidence>
<accession>A0A6D2L076</accession>
<evidence type="ECO:0000313" key="3">
    <source>
        <dbReference type="EMBL" id="CAA7059006.1"/>
    </source>
</evidence>
<dbReference type="AlphaFoldDB" id="A0A6D2L076"/>
<dbReference type="Proteomes" id="UP000467841">
    <property type="component" value="Unassembled WGS sequence"/>
</dbReference>
<keyword evidence="2" id="KW-0732">Signal</keyword>
<evidence type="ECO:0000256" key="2">
    <source>
        <dbReference type="SAM" id="SignalP"/>
    </source>
</evidence>
<feature type="region of interest" description="Disordered" evidence="1">
    <location>
        <begin position="157"/>
        <end position="195"/>
    </location>
</feature>
<evidence type="ECO:0000313" key="4">
    <source>
        <dbReference type="Proteomes" id="UP000467841"/>
    </source>
</evidence>
<feature type="region of interest" description="Disordered" evidence="1">
    <location>
        <begin position="79"/>
        <end position="127"/>
    </location>
</feature>
<comment type="caution">
    <text evidence="3">The sequence shown here is derived from an EMBL/GenBank/DDBJ whole genome shotgun (WGS) entry which is preliminary data.</text>
</comment>
<feature type="compositionally biased region" description="Basic residues" evidence="1">
    <location>
        <begin position="234"/>
        <end position="247"/>
    </location>
</feature>
<feature type="region of interest" description="Disordered" evidence="1">
    <location>
        <begin position="217"/>
        <end position="279"/>
    </location>
</feature>
<name>A0A6D2L076_9BRAS</name>
<feature type="chain" id="PRO_5025574942" description="FLZ-type domain-containing protein" evidence="2">
    <location>
        <begin position="29"/>
        <end position="323"/>
    </location>
</feature>
<organism evidence="3 4">
    <name type="scientific">Microthlaspi erraticum</name>
    <dbReference type="NCBI Taxonomy" id="1685480"/>
    <lineage>
        <taxon>Eukaryota</taxon>
        <taxon>Viridiplantae</taxon>
        <taxon>Streptophyta</taxon>
        <taxon>Embryophyta</taxon>
        <taxon>Tracheophyta</taxon>
        <taxon>Spermatophyta</taxon>
        <taxon>Magnoliopsida</taxon>
        <taxon>eudicotyledons</taxon>
        <taxon>Gunneridae</taxon>
        <taxon>Pentapetalae</taxon>
        <taxon>rosids</taxon>
        <taxon>malvids</taxon>
        <taxon>Brassicales</taxon>
        <taxon>Brassicaceae</taxon>
        <taxon>Coluteocarpeae</taxon>
        <taxon>Microthlaspi</taxon>
    </lineage>
</organism>
<feature type="compositionally biased region" description="Acidic residues" evidence="1">
    <location>
        <begin position="82"/>
        <end position="91"/>
    </location>
</feature>
<feature type="signal peptide" evidence="2">
    <location>
        <begin position="1"/>
        <end position="28"/>
    </location>
</feature>
<dbReference type="OrthoDB" id="10567507at2759"/>
<evidence type="ECO:0000256" key="1">
    <source>
        <dbReference type="SAM" id="MobiDB-lite"/>
    </source>
</evidence>
<feature type="compositionally biased region" description="Basic residues" evidence="1">
    <location>
        <begin position="166"/>
        <end position="179"/>
    </location>
</feature>